<organism evidence="2 3">
    <name type="scientific">Cetraspora pellucida</name>
    <dbReference type="NCBI Taxonomy" id="1433469"/>
    <lineage>
        <taxon>Eukaryota</taxon>
        <taxon>Fungi</taxon>
        <taxon>Fungi incertae sedis</taxon>
        <taxon>Mucoromycota</taxon>
        <taxon>Glomeromycotina</taxon>
        <taxon>Glomeromycetes</taxon>
        <taxon>Diversisporales</taxon>
        <taxon>Gigasporaceae</taxon>
        <taxon>Cetraspora</taxon>
    </lineage>
</organism>
<feature type="compositionally biased region" description="Acidic residues" evidence="1">
    <location>
        <begin position="147"/>
        <end position="158"/>
    </location>
</feature>
<sequence length="177" mass="20633">LYLILDQILNKYYLSAKLNPLQLHAHTDELRALVLNNKKKRLTIKKRAQYCAKTKDIWDIWLYALDLAVPKNNTDKAIVAASSHVLQFCRELAEAKYYSQKLRKIRDKHASRVHSNQNPTSQHLEFLSRVAMRYKMEHYNSEIYYTEDDTSDSNLDTDSEPKPEALAPTPKAINKNK</sequence>
<dbReference type="AlphaFoldDB" id="A0A9N9JK32"/>
<evidence type="ECO:0000313" key="3">
    <source>
        <dbReference type="Proteomes" id="UP000789759"/>
    </source>
</evidence>
<dbReference type="EMBL" id="CAJVQA010025074">
    <property type="protein sequence ID" value="CAG8784788.1"/>
    <property type="molecule type" value="Genomic_DNA"/>
</dbReference>
<gene>
    <name evidence="2" type="ORF">CPELLU_LOCUS16611</name>
</gene>
<feature type="region of interest" description="Disordered" evidence="1">
    <location>
        <begin position="147"/>
        <end position="177"/>
    </location>
</feature>
<name>A0A9N9JK32_9GLOM</name>
<keyword evidence="3" id="KW-1185">Reference proteome</keyword>
<proteinExistence type="predicted"/>
<accession>A0A9N9JK32</accession>
<feature type="non-terminal residue" evidence="2">
    <location>
        <position position="1"/>
    </location>
</feature>
<protein>
    <submittedName>
        <fullName evidence="2">21212_t:CDS:1</fullName>
    </submittedName>
</protein>
<evidence type="ECO:0000256" key="1">
    <source>
        <dbReference type="SAM" id="MobiDB-lite"/>
    </source>
</evidence>
<reference evidence="2" key="1">
    <citation type="submission" date="2021-06" db="EMBL/GenBank/DDBJ databases">
        <authorList>
            <person name="Kallberg Y."/>
            <person name="Tangrot J."/>
            <person name="Rosling A."/>
        </authorList>
    </citation>
    <scope>NUCLEOTIDE SEQUENCE</scope>
    <source>
        <strain evidence="2">FL966</strain>
    </source>
</reference>
<comment type="caution">
    <text evidence="2">The sequence shown here is derived from an EMBL/GenBank/DDBJ whole genome shotgun (WGS) entry which is preliminary data.</text>
</comment>
<dbReference type="Proteomes" id="UP000789759">
    <property type="component" value="Unassembled WGS sequence"/>
</dbReference>
<evidence type="ECO:0000313" key="2">
    <source>
        <dbReference type="EMBL" id="CAG8784788.1"/>
    </source>
</evidence>